<dbReference type="AlphaFoldDB" id="X1CSY2"/>
<dbReference type="EMBL" id="BART01020028">
    <property type="protein sequence ID" value="GAG99203.1"/>
    <property type="molecule type" value="Genomic_DNA"/>
</dbReference>
<sequence>MTTSQLAPLIADWHKTSKFRKLYCDPSAADLIQQV</sequence>
<feature type="non-terminal residue" evidence="1">
    <location>
        <position position="35"/>
    </location>
</feature>
<gene>
    <name evidence="1" type="ORF">S01H4_37306</name>
</gene>
<accession>X1CSY2</accession>
<protein>
    <submittedName>
        <fullName evidence="1">Uncharacterized protein</fullName>
    </submittedName>
</protein>
<name>X1CSY2_9ZZZZ</name>
<organism evidence="1">
    <name type="scientific">marine sediment metagenome</name>
    <dbReference type="NCBI Taxonomy" id="412755"/>
    <lineage>
        <taxon>unclassified sequences</taxon>
        <taxon>metagenomes</taxon>
        <taxon>ecological metagenomes</taxon>
    </lineage>
</organism>
<reference evidence="1" key="1">
    <citation type="journal article" date="2014" name="Front. Microbiol.">
        <title>High frequency of phylogenetically diverse reductive dehalogenase-homologous genes in deep subseafloor sedimentary metagenomes.</title>
        <authorList>
            <person name="Kawai M."/>
            <person name="Futagami T."/>
            <person name="Toyoda A."/>
            <person name="Takaki Y."/>
            <person name="Nishi S."/>
            <person name="Hori S."/>
            <person name="Arai W."/>
            <person name="Tsubouchi T."/>
            <person name="Morono Y."/>
            <person name="Uchiyama I."/>
            <person name="Ito T."/>
            <person name="Fujiyama A."/>
            <person name="Inagaki F."/>
            <person name="Takami H."/>
        </authorList>
    </citation>
    <scope>NUCLEOTIDE SEQUENCE</scope>
    <source>
        <strain evidence="1">Expedition CK06-06</strain>
    </source>
</reference>
<comment type="caution">
    <text evidence="1">The sequence shown here is derived from an EMBL/GenBank/DDBJ whole genome shotgun (WGS) entry which is preliminary data.</text>
</comment>
<evidence type="ECO:0000313" key="1">
    <source>
        <dbReference type="EMBL" id="GAG99203.1"/>
    </source>
</evidence>
<proteinExistence type="predicted"/>